<accession>A0A2H0NEP4</accession>
<gene>
    <name evidence="3" type="ORF">COV55_00050</name>
</gene>
<protein>
    <recommendedName>
        <fullName evidence="5">DUF5667 domain-containing protein</fullName>
    </recommendedName>
</protein>
<sequence>MKKLFTTLVIVALAMIVVNVANAATYYYGYGYGNDSTLAEWKKEKDAAQAVNSSQFIVWQSDTCDWVDVRDAIDAKEDLSKDEQGVFNNMKLYSKLRLMKELAKERRWKISAAKKAAEEAKEQGELIVKYFQVEFTTAYDSLDALRKAGGLNRNQFNIEVKKLRQEFSHKAEQAEIAVVAEANEIVFVDPEDFERLFESVQNLREDLKNLRDDHDQLRHEFNRHVSAKKKSAHPNW</sequence>
<evidence type="ECO:0008006" key="5">
    <source>
        <dbReference type="Google" id="ProtNLM"/>
    </source>
</evidence>
<dbReference type="AlphaFoldDB" id="A0A2H0NEP4"/>
<dbReference type="Proteomes" id="UP000230564">
    <property type="component" value="Unassembled WGS sequence"/>
</dbReference>
<organism evidence="3 4">
    <name type="scientific">Candidatus Komeilibacteria bacterium CG11_big_fil_rev_8_21_14_0_20_36_20</name>
    <dbReference type="NCBI Taxonomy" id="1974477"/>
    <lineage>
        <taxon>Bacteria</taxon>
        <taxon>Candidatus Komeiliibacteriota</taxon>
    </lineage>
</organism>
<proteinExistence type="predicted"/>
<keyword evidence="1" id="KW-0175">Coiled coil</keyword>
<dbReference type="EMBL" id="PCWQ01000002">
    <property type="protein sequence ID" value="PIR07363.1"/>
    <property type="molecule type" value="Genomic_DNA"/>
</dbReference>
<evidence type="ECO:0000256" key="2">
    <source>
        <dbReference type="SAM" id="SignalP"/>
    </source>
</evidence>
<comment type="caution">
    <text evidence="3">The sequence shown here is derived from an EMBL/GenBank/DDBJ whole genome shotgun (WGS) entry which is preliminary data.</text>
</comment>
<reference evidence="3 4" key="1">
    <citation type="submission" date="2017-09" db="EMBL/GenBank/DDBJ databases">
        <title>Depth-based differentiation of microbial function through sediment-hosted aquifers and enrichment of novel symbionts in the deep terrestrial subsurface.</title>
        <authorList>
            <person name="Probst A.J."/>
            <person name="Ladd B."/>
            <person name="Jarett J.K."/>
            <person name="Geller-Mcgrath D.E."/>
            <person name="Sieber C.M."/>
            <person name="Emerson J.B."/>
            <person name="Anantharaman K."/>
            <person name="Thomas B.C."/>
            <person name="Malmstrom R."/>
            <person name="Stieglmeier M."/>
            <person name="Klingl A."/>
            <person name="Woyke T."/>
            <person name="Ryan C.M."/>
            <person name="Banfield J.F."/>
        </authorList>
    </citation>
    <scope>NUCLEOTIDE SEQUENCE [LARGE SCALE GENOMIC DNA]</scope>
    <source>
        <strain evidence="3">CG11_big_fil_rev_8_21_14_0_20_36_20</strain>
    </source>
</reference>
<feature type="coiled-coil region" evidence="1">
    <location>
        <begin position="193"/>
        <end position="220"/>
    </location>
</feature>
<evidence type="ECO:0000313" key="3">
    <source>
        <dbReference type="EMBL" id="PIR07363.1"/>
    </source>
</evidence>
<evidence type="ECO:0000313" key="4">
    <source>
        <dbReference type="Proteomes" id="UP000230564"/>
    </source>
</evidence>
<evidence type="ECO:0000256" key="1">
    <source>
        <dbReference type="SAM" id="Coils"/>
    </source>
</evidence>
<keyword evidence="2" id="KW-0732">Signal</keyword>
<feature type="signal peptide" evidence="2">
    <location>
        <begin position="1"/>
        <end position="23"/>
    </location>
</feature>
<name>A0A2H0NEP4_9BACT</name>
<feature type="chain" id="PRO_5013708691" description="DUF5667 domain-containing protein" evidence="2">
    <location>
        <begin position="24"/>
        <end position="236"/>
    </location>
</feature>